<accession>A0ABX7SKM6</accession>
<feature type="region of interest" description="Disordered" evidence="2">
    <location>
        <begin position="406"/>
        <end position="433"/>
    </location>
</feature>
<evidence type="ECO:0000313" key="5">
    <source>
        <dbReference type="Proteomes" id="UP000663942"/>
    </source>
</evidence>
<dbReference type="Proteomes" id="UP000663942">
    <property type="component" value="Chromosome"/>
</dbReference>
<dbReference type="Gene3D" id="3.30.1490.20">
    <property type="entry name" value="ATP-grasp fold, A domain"/>
    <property type="match status" value="1"/>
</dbReference>
<dbReference type="Gene3D" id="3.30.470.20">
    <property type="entry name" value="ATP-grasp fold, B domain"/>
    <property type="match status" value="1"/>
</dbReference>
<dbReference type="InterPro" id="IPR005479">
    <property type="entry name" value="CPAse_ATP-bd"/>
</dbReference>
<keyword evidence="1" id="KW-0547">Nucleotide-binding</keyword>
<feature type="domain" description="ATP-grasp" evidence="3">
    <location>
        <begin position="128"/>
        <end position="315"/>
    </location>
</feature>
<protein>
    <recommendedName>
        <fullName evidence="3">ATP-grasp domain-containing protein</fullName>
    </recommendedName>
</protein>
<dbReference type="SUPFAM" id="SSF56059">
    <property type="entry name" value="Glutathione synthetase ATP-binding domain-like"/>
    <property type="match status" value="1"/>
</dbReference>
<keyword evidence="1" id="KW-0067">ATP-binding</keyword>
<evidence type="ECO:0000256" key="1">
    <source>
        <dbReference type="PROSITE-ProRule" id="PRU00409"/>
    </source>
</evidence>
<dbReference type="InterPro" id="IPR013815">
    <property type="entry name" value="ATP_grasp_subdomain_1"/>
</dbReference>
<dbReference type="EMBL" id="CP062006">
    <property type="protein sequence ID" value="QTC87377.1"/>
    <property type="molecule type" value="Genomic_DNA"/>
</dbReference>
<dbReference type="InterPro" id="IPR011761">
    <property type="entry name" value="ATP-grasp"/>
</dbReference>
<evidence type="ECO:0000313" key="4">
    <source>
        <dbReference type="EMBL" id="QTC87377.1"/>
    </source>
</evidence>
<proteinExistence type="predicted"/>
<keyword evidence="5" id="KW-1185">Reference proteome</keyword>
<organism evidence="4 5">
    <name type="scientific">Brevundimonas pondensis</name>
    <dbReference type="NCBI Taxonomy" id="2774189"/>
    <lineage>
        <taxon>Bacteria</taxon>
        <taxon>Pseudomonadati</taxon>
        <taxon>Pseudomonadota</taxon>
        <taxon>Alphaproteobacteria</taxon>
        <taxon>Caulobacterales</taxon>
        <taxon>Caulobacteraceae</taxon>
        <taxon>Brevundimonas</taxon>
    </lineage>
</organism>
<evidence type="ECO:0000256" key="2">
    <source>
        <dbReference type="SAM" id="MobiDB-lite"/>
    </source>
</evidence>
<sequence>MINEHCSQSTSLRVLLVGDARMAFPVAKALNQAGHWVFAGVSTSSNYLEWSRHVAASFRHSPLEPGTDEALPVILDWLDRTPVDVIQPVSEAGSRFITRHRAAFEARARLIMPEAETVETCMNKTRMFELCETLGVALAPHRRVRDMTGLHAAAAAIGYPLIVKPAVVDAELFERKALIIADAGQLAVAMPSWPEIHPELIVQKYVAGPRHSVIFSADQGRLLGAVEIKAARTHEYDGTGYTTYGVTVEPTHLVREGVEKLVAHLAYSSTGCAQFIVCPTSGEVTFMEINPRVSLGRISECAGLPHSVWGLKLATNQAITAPADPWAVYRRGVRYVWTKGDLTLLGKQVKRGQVRPGEALRRLTQIGVDAAQCVHAIFDPLDPLPALGAYSNILIKRWRRRPEYRPDWTPVSRVPTPEPVRSDPDWTHSSARG</sequence>
<dbReference type="PROSITE" id="PS50975">
    <property type="entry name" value="ATP_GRASP"/>
    <property type="match status" value="1"/>
</dbReference>
<dbReference type="Pfam" id="PF02786">
    <property type="entry name" value="CPSase_L_D2"/>
    <property type="match status" value="1"/>
</dbReference>
<gene>
    <name evidence="4" type="ORF">IFE19_14985</name>
</gene>
<dbReference type="Gene3D" id="3.40.50.20">
    <property type="match status" value="1"/>
</dbReference>
<name>A0ABX7SKM6_9CAUL</name>
<reference evidence="4 5" key="1">
    <citation type="submission" date="2020-09" db="EMBL/GenBank/DDBJ databases">
        <title>Brevundimonas sp. LVF1 isolated from an oligotrophic pond in Goettingen, Germany.</title>
        <authorList>
            <person name="Friedrich I."/>
            <person name="Klassen A."/>
            <person name="Neubauer H."/>
            <person name="Schneider D."/>
            <person name="Hertel R."/>
            <person name="Daniel R."/>
        </authorList>
    </citation>
    <scope>NUCLEOTIDE SEQUENCE [LARGE SCALE GENOMIC DNA]</scope>
    <source>
        <strain evidence="4 5">LVF1</strain>
    </source>
</reference>
<evidence type="ECO:0000259" key="3">
    <source>
        <dbReference type="PROSITE" id="PS50975"/>
    </source>
</evidence>